<comment type="similarity">
    <text evidence="1 6">Belongs to the NusB family.</text>
</comment>
<organism evidence="9 10">
    <name type="scientific">Morganella psychrotolerans</name>
    <dbReference type="NCBI Taxonomy" id="368603"/>
    <lineage>
        <taxon>Bacteria</taxon>
        <taxon>Pseudomonadati</taxon>
        <taxon>Pseudomonadota</taxon>
        <taxon>Gammaproteobacteria</taxon>
        <taxon>Enterobacterales</taxon>
        <taxon>Morganellaceae</taxon>
        <taxon>Morganella</taxon>
    </lineage>
</organism>
<dbReference type="GO" id="GO:0005829">
    <property type="term" value="C:cytosol"/>
    <property type="evidence" value="ECO:0007669"/>
    <property type="project" value="TreeGrafter"/>
</dbReference>
<dbReference type="InterPro" id="IPR035926">
    <property type="entry name" value="NusB-like_sf"/>
</dbReference>
<dbReference type="InterPro" id="IPR011605">
    <property type="entry name" value="NusB_fam"/>
</dbReference>
<dbReference type="GO" id="GO:0006353">
    <property type="term" value="P:DNA-templated transcription termination"/>
    <property type="evidence" value="ECO:0007669"/>
    <property type="project" value="UniProtKB-UniRule"/>
</dbReference>
<reference evidence="9 10" key="1">
    <citation type="submission" date="2016-06" db="EMBL/GenBank/DDBJ databases">
        <authorList>
            <person name="Kjaerup R.B."/>
            <person name="Dalgaard T.S."/>
            <person name="Juul-Madsen H.R."/>
        </authorList>
    </citation>
    <scope>NUCLEOTIDE SEQUENCE [LARGE SCALE GENOMIC DNA]</scope>
    <source>
        <strain evidence="9 10">GCSL-Mp3</strain>
    </source>
</reference>
<keyword evidence="2 6" id="KW-0889">Transcription antitermination</keyword>
<dbReference type="InterPro" id="IPR006027">
    <property type="entry name" value="NusB_RsmB_TIM44"/>
</dbReference>
<dbReference type="Proteomes" id="UP000092247">
    <property type="component" value="Unassembled WGS sequence"/>
</dbReference>
<dbReference type="Proteomes" id="UP000322181">
    <property type="component" value="Unassembled WGS sequence"/>
</dbReference>
<gene>
    <name evidence="6 9" type="primary">nusB</name>
    <name evidence="9" type="ORF">AYY17_09245</name>
    <name evidence="8" type="ORF">F4V73_16545</name>
</gene>
<dbReference type="EMBL" id="LZEX01000042">
    <property type="protein sequence ID" value="OBU03751.1"/>
    <property type="molecule type" value="Genomic_DNA"/>
</dbReference>
<proteinExistence type="inferred from homology"/>
<evidence type="ECO:0000256" key="1">
    <source>
        <dbReference type="ARBA" id="ARBA00005952"/>
    </source>
</evidence>
<sequence>MKPAARRRARECAVQALYSWQLSGNNIADVEVEFLSEQDVKDVDVAYFRELLFGAATNAVRLDALMAPFLSRQLEELGQVERAVLRLAMYELSYREDVPYKVVINEAIELAKVFGAEDSHKFVNGVLDKAAPNARSKK</sequence>
<evidence type="ECO:0000313" key="11">
    <source>
        <dbReference type="Proteomes" id="UP000322181"/>
    </source>
</evidence>
<dbReference type="STRING" id="368603.AYY16_15900"/>
<reference evidence="8 11" key="2">
    <citation type="submission" date="2019-09" db="EMBL/GenBank/DDBJ databases">
        <title>Draft genome sequence of various Type strains from the CCUG.</title>
        <authorList>
            <person name="Pineiro-Iglesias B."/>
            <person name="Tunovic T."/>
            <person name="Unosson C."/>
            <person name="Inganas E."/>
            <person name="Ohlen M."/>
            <person name="Cardew S."/>
            <person name="Jensie-Markopoulos S."/>
            <person name="Salva-Serra F."/>
            <person name="Jaen-Luchoro D."/>
            <person name="Karlsson R."/>
            <person name="Svensson-Stadler L."/>
            <person name="Chun J."/>
            <person name="Moore E."/>
        </authorList>
    </citation>
    <scope>NUCLEOTIDE SEQUENCE [LARGE SCALE GENOMIC DNA]</scope>
    <source>
        <strain evidence="8 11">CCUG 53682T</strain>
    </source>
</reference>
<keyword evidence="4 6" id="KW-0805">Transcription regulation</keyword>
<evidence type="ECO:0000256" key="3">
    <source>
        <dbReference type="ARBA" id="ARBA00022884"/>
    </source>
</evidence>
<dbReference type="SUPFAM" id="SSF48013">
    <property type="entry name" value="NusB-like"/>
    <property type="match status" value="1"/>
</dbReference>
<feature type="domain" description="NusB/RsmB/TIM44" evidence="7">
    <location>
        <begin position="7"/>
        <end position="131"/>
    </location>
</feature>
<evidence type="ECO:0000256" key="6">
    <source>
        <dbReference type="HAMAP-Rule" id="MF_00073"/>
    </source>
</evidence>
<dbReference type="PANTHER" id="PTHR11078:SF3">
    <property type="entry name" value="ANTITERMINATION NUSB DOMAIN-CONTAINING PROTEIN"/>
    <property type="match status" value="1"/>
</dbReference>
<evidence type="ECO:0000256" key="2">
    <source>
        <dbReference type="ARBA" id="ARBA00022814"/>
    </source>
</evidence>
<dbReference type="PANTHER" id="PTHR11078">
    <property type="entry name" value="N UTILIZATION SUBSTANCE PROTEIN B-RELATED"/>
    <property type="match status" value="1"/>
</dbReference>
<evidence type="ECO:0000259" key="7">
    <source>
        <dbReference type="Pfam" id="PF01029"/>
    </source>
</evidence>
<accession>A0A1B8H3W1</accession>
<evidence type="ECO:0000313" key="10">
    <source>
        <dbReference type="Proteomes" id="UP000092247"/>
    </source>
</evidence>
<dbReference type="GO" id="GO:0003723">
    <property type="term" value="F:RNA binding"/>
    <property type="evidence" value="ECO:0007669"/>
    <property type="project" value="UniProtKB-UniRule"/>
</dbReference>
<keyword evidence="5 6" id="KW-0804">Transcription</keyword>
<dbReference type="AlphaFoldDB" id="A0A1B8H3W1"/>
<evidence type="ECO:0000313" key="9">
    <source>
        <dbReference type="EMBL" id="OBU03751.1"/>
    </source>
</evidence>
<evidence type="ECO:0000256" key="4">
    <source>
        <dbReference type="ARBA" id="ARBA00023015"/>
    </source>
</evidence>
<dbReference type="Gene3D" id="1.10.940.10">
    <property type="entry name" value="NusB-like"/>
    <property type="match status" value="1"/>
</dbReference>
<name>A0A1B8H3W1_9GAMM</name>
<dbReference type="GO" id="GO:0031564">
    <property type="term" value="P:transcription antitermination"/>
    <property type="evidence" value="ECO:0007669"/>
    <property type="project" value="UniProtKB-KW"/>
</dbReference>
<dbReference type="CDD" id="cd00619">
    <property type="entry name" value="Terminator_NusB"/>
    <property type="match status" value="1"/>
</dbReference>
<evidence type="ECO:0000313" key="8">
    <source>
        <dbReference type="EMBL" id="KAA8713548.1"/>
    </source>
</evidence>
<dbReference type="HAMAP" id="MF_00073">
    <property type="entry name" value="NusB"/>
    <property type="match status" value="1"/>
</dbReference>
<protein>
    <recommendedName>
        <fullName evidence="6">Transcription antitermination protein NusB</fullName>
    </recommendedName>
    <alternativeName>
        <fullName evidence="6">Antitermination factor NusB</fullName>
    </alternativeName>
</protein>
<comment type="caution">
    <text evidence="9">The sequence shown here is derived from an EMBL/GenBank/DDBJ whole genome shotgun (WGS) entry which is preliminary data.</text>
</comment>
<dbReference type="RefSeq" id="WP_067369861.1">
    <property type="nucleotide sequence ID" value="NZ_BAAAFS010000002.1"/>
</dbReference>
<dbReference type="NCBIfam" id="TIGR01951">
    <property type="entry name" value="nusB"/>
    <property type="match status" value="1"/>
</dbReference>
<dbReference type="OrthoDB" id="9789556at2"/>
<keyword evidence="3 6" id="KW-0694">RNA-binding</keyword>
<dbReference type="Pfam" id="PF01029">
    <property type="entry name" value="NusB"/>
    <property type="match status" value="1"/>
</dbReference>
<comment type="function">
    <text evidence="6">Involved in transcription antitermination. Required for transcription of ribosomal RNA (rRNA) genes. Binds specifically to the boxA antiterminator sequence of the ribosomal RNA (rrn) operons.</text>
</comment>
<dbReference type="EMBL" id="VXKB01000006">
    <property type="protein sequence ID" value="KAA8713548.1"/>
    <property type="molecule type" value="Genomic_DNA"/>
</dbReference>
<evidence type="ECO:0000256" key="5">
    <source>
        <dbReference type="ARBA" id="ARBA00023163"/>
    </source>
</evidence>
<dbReference type="FunFam" id="1.10.940.10:FF:000001">
    <property type="entry name" value="Transcription antitermination factor NusB"/>
    <property type="match status" value="1"/>
</dbReference>